<proteinExistence type="inferred from homology"/>
<evidence type="ECO:0000256" key="1">
    <source>
        <dbReference type="ARBA" id="ARBA00010139"/>
    </source>
</evidence>
<accession>A0A1H3NT28</accession>
<name>A0A1H3NT28_9PSEU</name>
<evidence type="ECO:0000256" key="4">
    <source>
        <dbReference type="ARBA" id="ARBA00023002"/>
    </source>
</evidence>
<keyword evidence="5" id="KW-0503">Monooxygenase</keyword>
<dbReference type="SUPFAM" id="SSF51905">
    <property type="entry name" value="FAD/NAD(P)-binding domain"/>
    <property type="match status" value="1"/>
</dbReference>
<dbReference type="GO" id="GO:0050661">
    <property type="term" value="F:NADP binding"/>
    <property type="evidence" value="ECO:0007669"/>
    <property type="project" value="InterPro"/>
</dbReference>
<comment type="similarity">
    <text evidence="1">Belongs to the FAD-binding monooxygenase family.</text>
</comment>
<dbReference type="InterPro" id="IPR036188">
    <property type="entry name" value="FAD/NAD-bd_sf"/>
</dbReference>
<gene>
    <name evidence="5" type="ORF">SAMN05216215_103912</name>
</gene>
<sequence length="637" mass="70939">MAINDDDDFLRAAIDEAEIPALLPALAQLTGDLSLLRDDLRPDPTDRFSPQGALGDEQLAAARELALRTLADWRDRGCPTAPKFADGQVRRLIEFTTSGALDDYLPLLVEELAHDGDPGRPDWTKAELAADAPLHVVIIGAGMSGLAAAHRLRQAGVPFEILEKNADVGGTWLENTYPGCRVDVTNHLYSFSFTGNHDWPGHFSTQRALLDYFRDFADEQDLKRHIRFGTEVVAAEYVEAEHCWELEVRDAGGSRRLRAQAVISAVGQLNRPSYPKISGLADFAGPSFHSARWDHDVDLTGKRVAVIGTGASAVQFVPIIAEQAAEVHLFQRTPPWLVPTPDYHDPVPSGLRWLLRNVPHYARWYRFWLFCRSAEGVLPAVAVDPDWAGDPRSVSARNEELRQLLVAYLEMSLPDDPELVRKITPQYPPAAKRMLRDNGTWPATLRQEDVHLVTEPIQEVTATGVRTTDGRQHDADVLILATGFQASNFLTPMRVTGRDGVDLHRRWGGDARAYLGITVPGFPNFFMIYGPNTNIVVNGSIIFFSECAVNYIVGCLRLLLERGSAALECRAEVHDGFNADVDRANLLMSWGKSTVHSWYKNEHGRVAQNWPFSLMEYWKRTKRPDPADFLLRGGGSE</sequence>
<evidence type="ECO:0000256" key="3">
    <source>
        <dbReference type="ARBA" id="ARBA00022827"/>
    </source>
</evidence>
<dbReference type="GO" id="GO:0004499">
    <property type="term" value="F:N,N-dimethylaniline monooxygenase activity"/>
    <property type="evidence" value="ECO:0007669"/>
    <property type="project" value="InterPro"/>
</dbReference>
<dbReference type="EMBL" id="FNOK01000039">
    <property type="protein sequence ID" value="SDY91850.1"/>
    <property type="molecule type" value="Genomic_DNA"/>
</dbReference>
<organism evidence="5 6">
    <name type="scientific">Saccharopolyspora shandongensis</name>
    <dbReference type="NCBI Taxonomy" id="418495"/>
    <lineage>
        <taxon>Bacteria</taxon>
        <taxon>Bacillati</taxon>
        <taxon>Actinomycetota</taxon>
        <taxon>Actinomycetes</taxon>
        <taxon>Pseudonocardiales</taxon>
        <taxon>Pseudonocardiaceae</taxon>
        <taxon>Saccharopolyspora</taxon>
    </lineage>
</organism>
<keyword evidence="6" id="KW-1185">Reference proteome</keyword>
<dbReference type="PANTHER" id="PTHR42877:SF4">
    <property type="entry name" value="FAD_NAD(P)-BINDING DOMAIN-CONTAINING PROTEIN-RELATED"/>
    <property type="match status" value="1"/>
</dbReference>
<dbReference type="Gene3D" id="3.50.50.60">
    <property type="entry name" value="FAD/NAD(P)-binding domain"/>
    <property type="match status" value="2"/>
</dbReference>
<dbReference type="RefSeq" id="WP_093272596.1">
    <property type="nucleotide sequence ID" value="NZ_FNOK01000039.1"/>
</dbReference>
<dbReference type="PRINTS" id="PR00368">
    <property type="entry name" value="FADPNR"/>
</dbReference>
<dbReference type="Proteomes" id="UP000199529">
    <property type="component" value="Unassembled WGS sequence"/>
</dbReference>
<dbReference type="InterPro" id="IPR051209">
    <property type="entry name" value="FAD-bind_Monooxygenase_sf"/>
</dbReference>
<evidence type="ECO:0000313" key="5">
    <source>
        <dbReference type="EMBL" id="SDY91850.1"/>
    </source>
</evidence>
<keyword evidence="2" id="KW-0285">Flavoprotein</keyword>
<reference evidence="6" key="1">
    <citation type="submission" date="2016-10" db="EMBL/GenBank/DDBJ databases">
        <authorList>
            <person name="Varghese N."/>
            <person name="Submissions S."/>
        </authorList>
    </citation>
    <scope>NUCLEOTIDE SEQUENCE [LARGE SCALE GENOMIC DNA]</scope>
    <source>
        <strain evidence="6">CGMCC 4.3530</strain>
    </source>
</reference>
<protein>
    <submittedName>
        <fullName evidence="5">4-hydroxyacetophenone monooxygenase</fullName>
    </submittedName>
</protein>
<dbReference type="PRINTS" id="PR00411">
    <property type="entry name" value="PNDRDTASEI"/>
</dbReference>
<evidence type="ECO:0000313" key="6">
    <source>
        <dbReference type="Proteomes" id="UP000199529"/>
    </source>
</evidence>
<keyword evidence="3" id="KW-0274">FAD</keyword>
<evidence type="ECO:0000256" key="2">
    <source>
        <dbReference type="ARBA" id="ARBA00022630"/>
    </source>
</evidence>
<keyword evidence="4" id="KW-0560">Oxidoreductase</keyword>
<dbReference type="InterPro" id="IPR020946">
    <property type="entry name" value="Flavin_mOase-like"/>
</dbReference>
<dbReference type="GO" id="GO:0050660">
    <property type="term" value="F:flavin adenine dinucleotide binding"/>
    <property type="evidence" value="ECO:0007669"/>
    <property type="project" value="InterPro"/>
</dbReference>
<dbReference type="STRING" id="418495.SAMN05216215_103912"/>
<dbReference type="AlphaFoldDB" id="A0A1H3NT28"/>
<dbReference type="OrthoDB" id="5168853at2"/>
<dbReference type="Pfam" id="PF00743">
    <property type="entry name" value="FMO-like"/>
    <property type="match status" value="1"/>
</dbReference>
<dbReference type="PANTHER" id="PTHR42877">
    <property type="entry name" value="L-ORNITHINE N(5)-MONOOXYGENASE-RELATED"/>
    <property type="match status" value="1"/>
</dbReference>